<feature type="domain" description="AB hydrolase-1" evidence="1">
    <location>
        <begin position="21"/>
        <end position="241"/>
    </location>
</feature>
<dbReference type="SUPFAM" id="SSF53474">
    <property type="entry name" value="alpha/beta-Hydrolases"/>
    <property type="match status" value="1"/>
</dbReference>
<dbReference type="GO" id="GO:0016787">
    <property type="term" value="F:hydrolase activity"/>
    <property type="evidence" value="ECO:0007669"/>
    <property type="project" value="UniProtKB-KW"/>
</dbReference>
<dbReference type="PANTHER" id="PTHR43433:SF5">
    <property type="entry name" value="AB HYDROLASE-1 DOMAIN-CONTAINING PROTEIN"/>
    <property type="match status" value="1"/>
</dbReference>
<name>A0ABV4CSX4_9PSEU</name>
<reference evidence="2 3" key="1">
    <citation type="submission" date="2024-08" db="EMBL/GenBank/DDBJ databases">
        <title>Genome mining of Saccharopolyspora cebuensis PGLac3 from Nigerian medicinal plant.</title>
        <authorList>
            <person name="Ezeobiora C.E."/>
            <person name="Igbokwe N.H."/>
            <person name="Amin D.H."/>
            <person name="Mendie U.E."/>
        </authorList>
    </citation>
    <scope>NUCLEOTIDE SEQUENCE [LARGE SCALE GENOMIC DNA]</scope>
    <source>
        <strain evidence="2 3">PGLac3</strain>
    </source>
</reference>
<evidence type="ECO:0000259" key="1">
    <source>
        <dbReference type="Pfam" id="PF00561"/>
    </source>
</evidence>
<dbReference type="EMBL" id="JBGEHV010000075">
    <property type="protein sequence ID" value="MEY8043057.1"/>
    <property type="molecule type" value="Genomic_DNA"/>
</dbReference>
<proteinExistence type="predicted"/>
<dbReference type="RefSeq" id="WP_345364230.1">
    <property type="nucleotide sequence ID" value="NZ_BAABII010000010.1"/>
</dbReference>
<comment type="caution">
    <text evidence="2">The sequence shown here is derived from an EMBL/GenBank/DDBJ whole genome shotgun (WGS) entry which is preliminary data.</text>
</comment>
<sequence length="273" mass="29033">MPHATSHDGARIWYEAIGSGPPLVLLAGQANDHRWWDSVRDDFAAAHRTVVLDHLGTGDSDSPAEAEYSTRRFAADVIAVLDALGLARAHVYGTSMGGKVAQRVALDHPHRVGALVLGCTSAGGAEAVRASAEVSRSLVGAGPEARRALAELMYTPEWTRAHPGPHRTLGSPMRLPARRGHLRASNAHDAAAELGRIGAPTLVLHGTDDLLTPPDNARLLARDIPGAELVLLDGARHAYFEEQRELAAKVVLDFLSRHPMPAASGTGVERDGR</sequence>
<dbReference type="PANTHER" id="PTHR43433">
    <property type="entry name" value="HYDROLASE, ALPHA/BETA FOLD FAMILY PROTEIN"/>
    <property type="match status" value="1"/>
</dbReference>
<keyword evidence="2" id="KW-0378">Hydrolase</keyword>
<dbReference type="PRINTS" id="PR00111">
    <property type="entry name" value="ABHYDROLASE"/>
</dbReference>
<dbReference type="Pfam" id="PF00561">
    <property type="entry name" value="Abhydrolase_1"/>
    <property type="match status" value="1"/>
</dbReference>
<keyword evidence="3" id="KW-1185">Reference proteome</keyword>
<gene>
    <name evidence="2" type="ORF">AB8O55_26925</name>
</gene>
<accession>A0ABV4CSX4</accession>
<dbReference type="InterPro" id="IPR000073">
    <property type="entry name" value="AB_hydrolase_1"/>
</dbReference>
<dbReference type="Proteomes" id="UP001564626">
    <property type="component" value="Unassembled WGS sequence"/>
</dbReference>
<evidence type="ECO:0000313" key="3">
    <source>
        <dbReference type="Proteomes" id="UP001564626"/>
    </source>
</evidence>
<dbReference type="InterPro" id="IPR029058">
    <property type="entry name" value="AB_hydrolase_fold"/>
</dbReference>
<protein>
    <submittedName>
        <fullName evidence="2">Alpha/beta fold hydrolase</fullName>
    </submittedName>
</protein>
<organism evidence="2 3">
    <name type="scientific">Saccharopolyspora cebuensis</name>
    <dbReference type="NCBI Taxonomy" id="418759"/>
    <lineage>
        <taxon>Bacteria</taxon>
        <taxon>Bacillati</taxon>
        <taxon>Actinomycetota</taxon>
        <taxon>Actinomycetes</taxon>
        <taxon>Pseudonocardiales</taxon>
        <taxon>Pseudonocardiaceae</taxon>
        <taxon>Saccharopolyspora</taxon>
    </lineage>
</organism>
<dbReference type="InterPro" id="IPR050471">
    <property type="entry name" value="AB_hydrolase"/>
</dbReference>
<dbReference type="Gene3D" id="3.40.50.1820">
    <property type="entry name" value="alpha/beta hydrolase"/>
    <property type="match status" value="1"/>
</dbReference>
<evidence type="ECO:0000313" key="2">
    <source>
        <dbReference type="EMBL" id="MEY8043057.1"/>
    </source>
</evidence>